<evidence type="ECO:0000313" key="2">
    <source>
        <dbReference type="EMBL" id="KAK4588848.1"/>
    </source>
</evidence>
<dbReference type="PANTHER" id="PTHR47592">
    <property type="entry name" value="PBF68 PROTEIN"/>
    <property type="match status" value="1"/>
</dbReference>
<proteinExistence type="predicted"/>
<sequence length="122" mass="14566">MENTKSSLENGNVMSNSSGAGDLNKPFRFRGVNFKRWRQKTLFYLTLLNVAYVLTEKKPKKKKSKQLIEEELSQHEKDVKKWDKDHLYCRNYLLNCLSDDLYDYYDQAYKSSKKIWKALNKK</sequence>
<dbReference type="EMBL" id="JAXUIC010000005">
    <property type="protein sequence ID" value="KAK4588848.1"/>
    <property type="molecule type" value="Genomic_DNA"/>
</dbReference>
<feature type="compositionally biased region" description="Polar residues" evidence="1">
    <location>
        <begin position="1"/>
        <end position="19"/>
    </location>
</feature>
<evidence type="ECO:0000313" key="3">
    <source>
        <dbReference type="Proteomes" id="UP001324115"/>
    </source>
</evidence>
<gene>
    <name evidence="2" type="ORF">RGQ29_019736</name>
</gene>
<name>A0AAN7IP32_QUERU</name>
<feature type="region of interest" description="Disordered" evidence="1">
    <location>
        <begin position="1"/>
        <end position="24"/>
    </location>
</feature>
<reference evidence="2 3" key="1">
    <citation type="journal article" date="2023" name="G3 (Bethesda)">
        <title>A haplotype-resolved chromosome-scale genome for Quercus rubra L. provides insights into the genetics of adaptive traits for red oak species.</title>
        <authorList>
            <person name="Kapoor B."/>
            <person name="Jenkins J."/>
            <person name="Schmutz J."/>
            <person name="Zhebentyayeva T."/>
            <person name="Kuelheim C."/>
            <person name="Coggeshall M."/>
            <person name="Heim C."/>
            <person name="Lasky J.R."/>
            <person name="Leites L."/>
            <person name="Islam-Faridi N."/>
            <person name="Romero-Severson J."/>
            <person name="DeLeo V.L."/>
            <person name="Lucas S.M."/>
            <person name="Lazic D."/>
            <person name="Gailing O."/>
            <person name="Carlson J."/>
            <person name="Staton M."/>
        </authorList>
    </citation>
    <scope>NUCLEOTIDE SEQUENCE [LARGE SCALE GENOMIC DNA]</scope>
    <source>
        <strain evidence="2">Pseudo-F2</strain>
    </source>
</reference>
<protein>
    <submittedName>
        <fullName evidence="2">Uncharacterized protein</fullName>
    </submittedName>
</protein>
<comment type="caution">
    <text evidence="2">The sequence shown here is derived from an EMBL/GenBank/DDBJ whole genome shotgun (WGS) entry which is preliminary data.</text>
</comment>
<keyword evidence="3" id="KW-1185">Reference proteome</keyword>
<evidence type="ECO:0000256" key="1">
    <source>
        <dbReference type="SAM" id="MobiDB-lite"/>
    </source>
</evidence>
<dbReference type="PANTHER" id="PTHR47592:SF27">
    <property type="entry name" value="OS08G0421700 PROTEIN"/>
    <property type="match status" value="1"/>
</dbReference>
<accession>A0AAN7IP32</accession>
<dbReference type="AlphaFoldDB" id="A0AAN7IP32"/>
<dbReference type="Proteomes" id="UP001324115">
    <property type="component" value="Unassembled WGS sequence"/>
</dbReference>
<organism evidence="2 3">
    <name type="scientific">Quercus rubra</name>
    <name type="common">Northern red oak</name>
    <name type="synonym">Quercus borealis</name>
    <dbReference type="NCBI Taxonomy" id="3512"/>
    <lineage>
        <taxon>Eukaryota</taxon>
        <taxon>Viridiplantae</taxon>
        <taxon>Streptophyta</taxon>
        <taxon>Embryophyta</taxon>
        <taxon>Tracheophyta</taxon>
        <taxon>Spermatophyta</taxon>
        <taxon>Magnoliopsida</taxon>
        <taxon>eudicotyledons</taxon>
        <taxon>Gunneridae</taxon>
        <taxon>Pentapetalae</taxon>
        <taxon>rosids</taxon>
        <taxon>fabids</taxon>
        <taxon>Fagales</taxon>
        <taxon>Fagaceae</taxon>
        <taxon>Quercus</taxon>
    </lineage>
</organism>